<gene>
    <name evidence="13" type="primary">Sh3rf1</name>
    <name evidence="13" type="ORF">AMAGUI_R13024</name>
</gene>
<dbReference type="SMART" id="SM00326">
    <property type="entry name" value="SH3"/>
    <property type="match status" value="4"/>
</dbReference>
<dbReference type="GO" id="GO:0061630">
    <property type="term" value="F:ubiquitin protein ligase activity"/>
    <property type="evidence" value="ECO:0007669"/>
    <property type="project" value="UniProtKB-EC"/>
</dbReference>
<dbReference type="EMBL" id="VXAR01012364">
    <property type="protein sequence ID" value="NXK82755.1"/>
    <property type="molecule type" value="Genomic_DNA"/>
</dbReference>
<dbReference type="PANTHER" id="PTHR14167">
    <property type="entry name" value="SH3 DOMAIN-CONTAINING"/>
    <property type="match status" value="1"/>
</dbReference>
<evidence type="ECO:0000256" key="8">
    <source>
        <dbReference type="ARBA" id="ARBA00022737"/>
    </source>
</evidence>
<dbReference type="InterPro" id="IPR001452">
    <property type="entry name" value="SH3_domain"/>
</dbReference>
<dbReference type="FunFam" id="2.30.30.40:FF:000118">
    <property type="entry name" value="Putative E3 ubiquitin-protein ligase SH3RF1"/>
    <property type="match status" value="1"/>
</dbReference>
<dbReference type="Proteomes" id="UP000531168">
    <property type="component" value="Unassembled WGS sequence"/>
</dbReference>
<feature type="compositionally biased region" description="Polar residues" evidence="11">
    <location>
        <begin position="175"/>
        <end position="191"/>
    </location>
</feature>
<dbReference type="Pfam" id="PF14604">
    <property type="entry name" value="SH3_9"/>
    <property type="match status" value="2"/>
</dbReference>
<evidence type="ECO:0000256" key="6">
    <source>
        <dbReference type="ARBA" id="ARBA00022490"/>
    </source>
</evidence>
<dbReference type="CDD" id="cd11785">
    <property type="entry name" value="SH3_SH3RF_C"/>
    <property type="match status" value="1"/>
</dbReference>
<feature type="region of interest" description="Disordered" evidence="11">
    <location>
        <begin position="652"/>
        <end position="678"/>
    </location>
</feature>
<keyword evidence="9" id="KW-0833">Ubl conjugation pathway</keyword>
<sequence length="744" mass="78538">QGVPQLPCAKALYNYEGKEPGDLKFSKGDIIILRRQVDENWYHGEVNGIHGFFPTNFVQIIKPLPQPPPQCKALYDFEVKDKEADKDCLPFAKDDVLTVIRRVDENWAEGMLADKIGIFPISYVEFNTAAKQLIELDKPSGSAVDSGEGTSGAAHNNSTQKHTDTKKNTKKRHSFTSLTMSNKSSQSSQNRHSMEISPPVLISSSNPTAAARISELTGLSCSAPSQVHIGTTGLIVTPPPSSPVTTGPSFTFPSEVTYQAALGNMNPPLPPPPLLSAAIIASASSGPQSAGVIQRPTSGSTDQMAHLRPQTRPSVYIAIYPYTPRKDDELELRKGEMFLVFERCQDGWFKGTSMHTSKIGVFPGNYVAPVTRTVTSTSQTKAPMSTAGQTGRVVTMVSPSTAGGTSQKLQGNGVAVNSSTVATAVVSAAHIQTSPQAKVLMHVTGQMTVSQARNAVRTVAAHSQERPTAAVTPIQAQSPTCLIPAAVIVPHHSVASQQLQPPANSAAYVTAVNVNRSTIPLACAAGSLNSPNIAASSLEGDVSGRTVNTHAGAPASPESALAAGGNAAVSKADKDGKKEKKGLLKLLSGASTKRKPRLSPPASPTLEAEQAAVELALQGAVGPELPSSSGHSKAGSCATDSEISGLAQETLHRKTSSLDSSLPIAPPPRQPCSSLGPVLSESRPLVCERYRVVVSYPPQSEAELELKEGDIVFVHKKREDGWFKGTLQRNGKTGLFPGSFVENI</sequence>
<dbReference type="GO" id="GO:0016567">
    <property type="term" value="P:protein ubiquitination"/>
    <property type="evidence" value="ECO:0007669"/>
    <property type="project" value="UniProtKB-UniPathway"/>
</dbReference>
<dbReference type="EC" id="2.3.2.27" evidence="4"/>
<organism evidence="13 14">
    <name type="scientific">Amazona guildingii</name>
    <dbReference type="NCBI Taxonomy" id="175529"/>
    <lineage>
        <taxon>Eukaryota</taxon>
        <taxon>Metazoa</taxon>
        <taxon>Chordata</taxon>
        <taxon>Craniata</taxon>
        <taxon>Vertebrata</taxon>
        <taxon>Euteleostomi</taxon>
        <taxon>Archelosauria</taxon>
        <taxon>Archosauria</taxon>
        <taxon>Dinosauria</taxon>
        <taxon>Saurischia</taxon>
        <taxon>Theropoda</taxon>
        <taxon>Coelurosauria</taxon>
        <taxon>Aves</taxon>
        <taxon>Neognathae</taxon>
        <taxon>Neoaves</taxon>
        <taxon>Telluraves</taxon>
        <taxon>Australaves</taxon>
        <taxon>Psittaciformes</taxon>
        <taxon>Psittacidae</taxon>
        <taxon>Amazona</taxon>
    </lineage>
</organism>
<evidence type="ECO:0000256" key="7">
    <source>
        <dbReference type="ARBA" id="ARBA00022679"/>
    </source>
</evidence>
<dbReference type="InterPro" id="IPR035795">
    <property type="entry name" value="SH3RF1_SH3_2"/>
</dbReference>
<comment type="pathway">
    <text evidence="3">Protein modification; protein ubiquitination.</text>
</comment>
<dbReference type="Pfam" id="PF00018">
    <property type="entry name" value="SH3_1"/>
    <property type="match status" value="2"/>
</dbReference>
<keyword evidence="6" id="KW-0963">Cytoplasm</keyword>
<dbReference type="InterPro" id="IPR050384">
    <property type="entry name" value="Endophilin_SH3RF"/>
</dbReference>
<evidence type="ECO:0000256" key="1">
    <source>
        <dbReference type="ARBA" id="ARBA00000900"/>
    </source>
</evidence>
<feature type="non-terminal residue" evidence="13">
    <location>
        <position position="1"/>
    </location>
</feature>
<name>A0A7L0MPE5_9PSIT</name>
<feature type="domain" description="SH3" evidence="12">
    <location>
        <begin position="66"/>
        <end position="129"/>
    </location>
</feature>
<keyword evidence="13" id="KW-0436">Ligase</keyword>
<feature type="region of interest" description="Disordered" evidence="11">
    <location>
        <begin position="622"/>
        <end position="641"/>
    </location>
</feature>
<dbReference type="InterPro" id="IPR035816">
    <property type="entry name" value="SH3RF1/SH3RF3_SH3_4"/>
</dbReference>
<feature type="region of interest" description="Disordered" evidence="11">
    <location>
        <begin position="545"/>
        <end position="608"/>
    </location>
</feature>
<dbReference type="CDD" id="cd11930">
    <property type="entry name" value="SH3_SH3RF1_2"/>
    <property type="match status" value="1"/>
</dbReference>
<feature type="domain" description="SH3" evidence="12">
    <location>
        <begin position="685"/>
        <end position="744"/>
    </location>
</feature>
<dbReference type="GO" id="GO:0016874">
    <property type="term" value="F:ligase activity"/>
    <property type="evidence" value="ECO:0007669"/>
    <property type="project" value="UniProtKB-KW"/>
</dbReference>
<evidence type="ECO:0000256" key="2">
    <source>
        <dbReference type="ARBA" id="ARBA00004496"/>
    </source>
</evidence>
<keyword evidence="7" id="KW-0808">Transferase</keyword>
<dbReference type="FunFam" id="2.30.30.40:FF:000001">
    <property type="entry name" value="Sorbin and SH3 domain-containing protein 1 isoform 2"/>
    <property type="match status" value="1"/>
</dbReference>
<comment type="subcellular location">
    <subcellularLocation>
        <location evidence="2">Cytoplasm</location>
    </subcellularLocation>
</comment>
<evidence type="ECO:0000256" key="3">
    <source>
        <dbReference type="ARBA" id="ARBA00004906"/>
    </source>
</evidence>
<dbReference type="PANTHER" id="PTHR14167:SF44">
    <property type="entry name" value="E3 UBIQUITIN-PROTEIN LIGASE SH3RF1"/>
    <property type="match status" value="1"/>
</dbReference>
<reference evidence="13 14" key="1">
    <citation type="submission" date="2019-09" db="EMBL/GenBank/DDBJ databases">
        <title>Bird 10,000 Genomes (B10K) Project - Family phase.</title>
        <authorList>
            <person name="Zhang G."/>
        </authorList>
    </citation>
    <scope>NUCLEOTIDE SEQUENCE [LARGE SCALE GENOMIC DNA]</scope>
    <source>
        <strain evidence="13">B10K-DU-001-46</strain>
        <tissue evidence="13">Muscle</tissue>
    </source>
</reference>
<feature type="non-terminal residue" evidence="13">
    <location>
        <position position="744"/>
    </location>
</feature>
<dbReference type="PROSITE" id="PS50002">
    <property type="entry name" value="SH3"/>
    <property type="match status" value="4"/>
</dbReference>
<feature type="region of interest" description="Disordered" evidence="11">
    <location>
        <begin position="139"/>
        <end position="194"/>
    </location>
</feature>
<dbReference type="PRINTS" id="PR00452">
    <property type="entry name" value="SH3DOMAIN"/>
</dbReference>
<evidence type="ECO:0000259" key="12">
    <source>
        <dbReference type="PROSITE" id="PS50002"/>
    </source>
</evidence>
<keyword evidence="14" id="KW-1185">Reference proteome</keyword>
<dbReference type="PRINTS" id="PR00499">
    <property type="entry name" value="P67PHOX"/>
</dbReference>
<evidence type="ECO:0000313" key="14">
    <source>
        <dbReference type="Proteomes" id="UP000531168"/>
    </source>
</evidence>
<feature type="domain" description="SH3" evidence="12">
    <location>
        <begin position="4"/>
        <end position="63"/>
    </location>
</feature>
<proteinExistence type="predicted"/>
<comment type="catalytic activity">
    <reaction evidence="1">
        <text>S-ubiquitinyl-[E2 ubiquitin-conjugating enzyme]-L-cysteine + [acceptor protein]-L-lysine = [E2 ubiquitin-conjugating enzyme]-L-cysteine + N(6)-ubiquitinyl-[acceptor protein]-L-lysine.</text>
        <dbReference type="EC" id="2.3.2.27"/>
    </reaction>
</comment>
<evidence type="ECO:0000256" key="11">
    <source>
        <dbReference type="SAM" id="MobiDB-lite"/>
    </source>
</evidence>
<evidence type="ECO:0000256" key="5">
    <source>
        <dbReference type="ARBA" id="ARBA00022443"/>
    </source>
</evidence>
<evidence type="ECO:0000256" key="10">
    <source>
        <dbReference type="PROSITE-ProRule" id="PRU00192"/>
    </source>
</evidence>
<protein>
    <recommendedName>
        <fullName evidence="4">RING-type E3 ubiquitin transferase</fullName>
        <ecNumber evidence="4">2.3.2.27</ecNumber>
    </recommendedName>
</protein>
<dbReference type="Gene3D" id="2.30.30.40">
    <property type="entry name" value="SH3 Domains"/>
    <property type="match status" value="4"/>
</dbReference>
<dbReference type="GO" id="GO:0005737">
    <property type="term" value="C:cytoplasm"/>
    <property type="evidence" value="ECO:0007669"/>
    <property type="project" value="UniProtKB-SubCell"/>
</dbReference>
<comment type="caution">
    <text evidence="13">The sequence shown here is derived from an EMBL/GenBank/DDBJ whole genome shotgun (WGS) entry which is preliminary data.</text>
</comment>
<dbReference type="InterPro" id="IPR036028">
    <property type="entry name" value="SH3-like_dom_sf"/>
</dbReference>
<dbReference type="FunFam" id="2.30.30.40:FF:000091">
    <property type="entry name" value="Putative E3 ubiquitin-protein ligase SH3RF1"/>
    <property type="match status" value="1"/>
</dbReference>
<feature type="compositionally biased region" description="Basic and acidic residues" evidence="11">
    <location>
        <begin position="571"/>
        <end position="582"/>
    </location>
</feature>
<feature type="domain" description="SH3" evidence="12">
    <location>
        <begin position="311"/>
        <end position="372"/>
    </location>
</feature>
<dbReference type="UniPathway" id="UPA00143"/>
<dbReference type="FunFam" id="2.30.30.40:FF:000063">
    <property type="entry name" value="Putative E3 ubiquitin-protein ligase SH3RF1"/>
    <property type="match status" value="1"/>
</dbReference>
<keyword evidence="8" id="KW-0677">Repeat</keyword>
<evidence type="ECO:0000256" key="9">
    <source>
        <dbReference type="ARBA" id="ARBA00022786"/>
    </source>
</evidence>
<evidence type="ECO:0000256" key="4">
    <source>
        <dbReference type="ARBA" id="ARBA00012483"/>
    </source>
</evidence>
<keyword evidence="5 10" id="KW-0728">SH3 domain</keyword>
<evidence type="ECO:0000313" key="13">
    <source>
        <dbReference type="EMBL" id="NXK82755.1"/>
    </source>
</evidence>
<dbReference type="SUPFAM" id="SSF50044">
    <property type="entry name" value="SH3-domain"/>
    <property type="match status" value="4"/>
</dbReference>
<dbReference type="AlphaFoldDB" id="A0A7L0MPE5"/>
<accession>A0A7L0MPE5</accession>